<reference evidence="1" key="2">
    <citation type="submission" date="2020-09" db="EMBL/GenBank/DDBJ databases">
        <authorList>
            <person name="Sun Q."/>
            <person name="Zhou Y."/>
        </authorList>
    </citation>
    <scope>NUCLEOTIDE SEQUENCE</scope>
    <source>
        <strain evidence="1">CGMCC 1.15367</strain>
    </source>
</reference>
<dbReference type="EMBL" id="BMIQ01000003">
    <property type="protein sequence ID" value="GGE01658.1"/>
    <property type="molecule type" value="Genomic_DNA"/>
</dbReference>
<reference evidence="1" key="1">
    <citation type="journal article" date="2014" name="Int. J. Syst. Evol. Microbiol.">
        <title>Complete genome sequence of Corynebacterium casei LMG S-19264T (=DSM 44701T), isolated from a smear-ripened cheese.</title>
        <authorList>
            <consortium name="US DOE Joint Genome Institute (JGI-PGF)"/>
            <person name="Walter F."/>
            <person name="Albersmeier A."/>
            <person name="Kalinowski J."/>
            <person name="Ruckert C."/>
        </authorList>
    </citation>
    <scope>NUCLEOTIDE SEQUENCE</scope>
    <source>
        <strain evidence="1">CGMCC 1.15367</strain>
    </source>
</reference>
<accession>A0A916ZK06</accession>
<sequence length="62" mass="7068">MEVELTHDADVNRMNGHNRIANDVEIIGKCVPKHVLNVRDMADIRDRMEIEERQARGDIGNG</sequence>
<dbReference type="RefSeq" id="WP_188909283.1">
    <property type="nucleotide sequence ID" value="NZ_BMIQ01000003.1"/>
</dbReference>
<evidence type="ECO:0000313" key="2">
    <source>
        <dbReference type="Proteomes" id="UP000644699"/>
    </source>
</evidence>
<protein>
    <submittedName>
        <fullName evidence="1">Uncharacterized protein</fullName>
    </submittedName>
</protein>
<dbReference type="AlphaFoldDB" id="A0A916ZK06"/>
<comment type="caution">
    <text evidence="1">The sequence shown here is derived from an EMBL/GenBank/DDBJ whole genome shotgun (WGS) entry which is preliminary data.</text>
</comment>
<name>A0A916ZK06_9HYPH</name>
<organism evidence="1 2">
    <name type="scientific">Aureimonas endophytica</name>
    <dbReference type="NCBI Taxonomy" id="2027858"/>
    <lineage>
        <taxon>Bacteria</taxon>
        <taxon>Pseudomonadati</taxon>
        <taxon>Pseudomonadota</taxon>
        <taxon>Alphaproteobacteria</taxon>
        <taxon>Hyphomicrobiales</taxon>
        <taxon>Aurantimonadaceae</taxon>
        <taxon>Aureimonas</taxon>
    </lineage>
</organism>
<gene>
    <name evidence="1" type="ORF">GCM10011390_20690</name>
</gene>
<evidence type="ECO:0000313" key="1">
    <source>
        <dbReference type="EMBL" id="GGE01658.1"/>
    </source>
</evidence>
<proteinExistence type="predicted"/>
<dbReference type="Proteomes" id="UP000644699">
    <property type="component" value="Unassembled WGS sequence"/>
</dbReference>
<keyword evidence="2" id="KW-1185">Reference proteome</keyword>